<name>A0ABQ2GWF6_9PSED</name>
<protein>
    <submittedName>
        <fullName evidence="1">Uncharacterized protein</fullName>
    </submittedName>
</protein>
<organism evidence="1 2">
    <name type="scientific">Pseudomonas asuensis</name>
    <dbReference type="NCBI Taxonomy" id="1825787"/>
    <lineage>
        <taxon>Bacteria</taxon>
        <taxon>Pseudomonadati</taxon>
        <taxon>Pseudomonadota</taxon>
        <taxon>Gammaproteobacteria</taxon>
        <taxon>Pseudomonadales</taxon>
        <taxon>Pseudomonadaceae</taxon>
        <taxon>Pseudomonas</taxon>
    </lineage>
</organism>
<evidence type="ECO:0000313" key="1">
    <source>
        <dbReference type="EMBL" id="GGM17101.1"/>
    </source>
</evidence>
<evidence type="ECO:0000313" key="2">
    <source>
        <dbReference type="Proteomes" id="UP000616499"/>
    </source>
</evidence>
<reference evidence="2" key="1">
    <citation type="journal article" date="2019" name="Int. J. Syst. Evol. Microbiol.">
        <title>The Global Catalogue of Microorganisms (GCM) 10K type strain sequencing project: providing services to taxonomists for standard genome sequencing and annotation.</title>
        <authorList>
            <consortium name="The Broad Institute Genomics Platform"/>
            <consortium name="The Broad Institute Genome Sequencing Center for Infectious Disease"/>
            <person name="Wu L."/>
            <person name="Ma J."/>
        </authorList>
    </citation>
    <scope>NUCLEOTIDE SEQUENCE [LARGE SCALE GENOMIC DNA]</scope>
    <source>
        <strain evidence="2">JCM 13501</strain>
    </source>
</reference>
<dbReference type="EMBL" id="BMNW01000006">
    <property type="protein sequence ID" value="GGM17101.1"/>
    <property type="molecule type" value="Genomic_DNA"/>
</dbReference>
<comment type="caution">
    <text evidence="1">The sequence shown here is derived from an EMBL/GenBank/DDBJ whole genome shotgun (WGS) entry which is preliminary data.</text>
</comment>
<dbReference type="Proteomes" id="UP000616499">
    <property type="component" value="Unassembled WGS sequence"/>
</dbReference>
<sequence>MALIASAIGLAELARTTQLINKAHQFNLAPRRYREAEVRRHRNGPTCSGLGARLSGRCGDNSLFFPARMYLWRSY</sequence>
<gene>
    <name evidence="1" type="ORF">GCM10009425_30140</name>
</gene>
<proteinExistence type="predicted"/>
<accession>A0ABQ2GWF6</accession>
<keyword evidence="2" id="KW-1185">Reference proteome</keyword>